<proteinExistence type="predicted"/>
<dbReference type="AlphaFoldDB" id="A0AA43GWJ3"/>
<feature type="transmembrane region" description="Helical" evidence="2">
    <location>
        <begin position="41"/>
        <end position="58"/>
    </location>
</feature>
<evidence type="ECO:0000256" key="1">
    <source>
        <dbReference type="SAM" id="MobiDB-lite"/>
    </source>
</evidence>
<comment type="caution">
    <text evidence="3">The sequence shown here is derived from an EMBL/GenBank/DDBJ whole genome shotgun (WGS) entry which is preliminary data.</text>
</comment>
<protein>
    <submittedName>
        <fullName evidence="3">Uncharacterized protein</fullName>
    </submittedName>
</protein>
<evidence type="ECO:0000313" key="3">
    <source>
        <dbReference type="EMBL" id="MDH6062904.1"/>
    </source>
</evidence>
<evidence type="ECO:0000256" key="2">
    <source>
        <dbReference type="SAM" id="Phobius"/>
    </source>
</evidence>
<evidence type="ECO:0000313" key="4">
    <source>
        <dbReference type="Proteomes" id="UP001159370"/>
    </source>
</evidence>
<accession>A0AA43GWJ3</accession>
<feature type="compositionally biased region" description="Low complexity" evidence="1">
    <location>
        <begin position="78"/>
        <end position="88"/>
    </location>
</feature>
<name>A0AA43GWJ3_9CYAN</name>
<sequence>MNAVLPRFLKSAYRRDPIISVLMTVGFVDTLIGGFNDTWSLFAVGLGTAGISLAFKFWRIQQRRPIVDDPVVQHYLPSQSSSPSLPILTTAKKKPRR</sequence>
<dbReference type="GeneID" id="83685125"/>
<reference evidence="3 4" key="1">
    <citation type="journal article" date="2023" name="J. Phycol.">
        <title>Chrysosporum ovalisporum is synonymous with the true-branching cyanobacterium Umezakia natans (Nostocales/Aphanizomenonaceae).</title>
        <authorList>
            <person name="McGregor G.B."/>
            <person name="Sendall B.C."/>
            <person name="Niiyama Y."/>
            <person name="Tuji A."/>
            <person name="Willis A."/>
        </authorList>
    </citation>
    <scope>NUCLEOTIDE SEQUENCE [LARGE SCALE GENOMIC DNA]</scope>
    <source>
        <strain evidence="3 4">FSS-62</strain>
    </source>
</reference>
<feature type="region of interest" description="Disordered" evidence="1">
    <location>
        <begin position="78"/>
        <end position="97"/>
    </location>
</feature>
<dbReference type="Proteomes" id="UP001159370">
    <property type="component" value="Unassembled WGS sequence"/>
</dbReference>
<gene>
    <name evidence="3" type="ORF">NWP23_03700</name>
</gene>
<dbReference type="RefSeq" id="WP_280652579.1">
    <property type="nucleotide sequence ID" value="NZ_JANQDL010000028.1"/>
</dbReference>
<keyword evidence="2" id="KW-0472">Membrane</keyword>
<keyword evidence="2" id="KW-1133">Transmembrane helix</keyword>
<dbReference type="EMBL" id="JANQDL010000028">
    <property type="protein sequence ID" value="MDH6062904.1"/>
    <property type="molecule type" value="Genomic_DNA"/>
</dbReference>
<organism evidence="3 4">
    <name type="scientific">Umezakia ovalisporum FSS-62</name>
    <dbReference type="NCBI Taxonomy" id="2971776"/>
    <lineage>
        <taxon>Bacteria</taxon>
        <taxon>Bacillati</taxon>
        <taxon>Cyanobacteriota</taxon>
        <taxon>Cyanophyceae</taxon>
        <taxon>Nostocales</taxon>
        <taxon>Nodulariaceae</taxon>
        <taxon>Umezakia</taxon>
    </lineage>
</organism>
<feature type="transmembrane region" description="Helical" evidence="2">
    <location>
        <begin position="17"/>
        <end position="35"/>
    </location>
</feature>
<keyword evidence="2" id="KW-0812">Transmembrane</keyword>